<dbReference type="GO" id="GO:0051903">
    <property type="term" value="F:S-(hydroxymethyl)glutathione dehydrogenase [NAD(P)+] activity"/>
    <property type="evidence" value="ECO:0007669"/>
    <property type="project" value="TreeGrafter"/>
</dbReference>
<proteinExistence type="inferred from homology"/>
<dbReference type="CDD" id="cd08281">
    <property type="entry name" value="liver_ADH_like1"/>
    <property type="match status" value="1"/>
</dbReference>
<dbReference type="InterPro" id="IPR013149">
    <property type="entry name" value="ADH-like_C"/>
</dbReference>
<keyword evidence="5" id="KW-0520">NAD</keyword>
<sequence>MKIKAAVLHALGTAQPYAETKPLTIEEVELAPPGPGEVLIEVKAAGLCHSDLSVINGSRPRPMPMVIGHEAAGVVAECGPGVDDLKAGDKVVMVFVPSCGSCLPCAEGRPALCEPGAETNTAGTLLSGARRLERTSAPADPLLHHHMGVSAFAEYAVVSRRSLIKVDDEELSHEEAALFGCAVLTGVGAVVNTAQVPPGSSVAVLGLGGVGLNALLGARLSGARHIVALDLQESKLALASELGATGTVNAADPNAIEAVKDMTGGGVDFAFELAGSVKAMEQAYRITRRGGTTVSAGLPHPDHRWELQHVNMVAEERTIKGSYIGSCVPMRDIPRYIELYRRGQLPVDRLMSDVIALEEINSGFDRLAAGKTVRQVIRF</sequence>
<dbReference type="InterPro" id="IPR020843">
    <property type="entry name" value="ER"/>
</dbReference>
<protein>
    <submittedName>
        <fullName evidence="8">Zinc-binding dehydrogenase</fullName>
    </submittedName>
</protein>
<feature type="domain" description="Enoyl reductase (ER)" evidence="7">
    <location>
        <begin position="18"/>
        <end position="377"/>
    </location>
</feature>
<name>A0A545U320_9PROT</name>
<evidence type="ECO:0000256" key="1">
    <source>
        <dbReference type="ARBA" id="ARBA00001947"/>
    </source>
</evidence>
<evidence type="ECO:0000259" key="7">
    <source>
        <dbReference type="SMART" id="SM00829"/>
    </source>
</evidence>
<dbReference type="SUPFAM" id="SSF50129">
    <property type="entry name" value="GroES-like"/>
    <property type="match status" value="2"/>
</dbReference>
<evidence type="ECO:0000256" key="2">
    <source>
        <dbReference type="ARBA" id="ARBA00022723"/>
    </source>
</evidence>
<dbReference type="Pfam" id="PF00107">
    <property type="entry name" value="ADH_zinc_N"/>
    <property type="match status" value="1"/>
</dbReference>
<dbReference type="RefSeq" id="WP_142895110.1">
    <property type="nucleotide sequence ID" value="NZ_ML660052.1"/>
</dbReference>
<evidence type="ECO:0000256" key="5">
    <source>
        <dbReference type="ARBA" id="ARBA00023027"/>
    </source>
</evidence>
<reference evidence="8 9" key="1">
    <citation type="submission" date="2019-06" db="EMBL/GenBank/DDBJ databases">
        <title>Whole genome sequence for Rhodospirillaceae sp. R148.</title>
        <authorList>
            <person name="Wang G."/>
        </authorList>
    </citation>
    <scope>NUCLEOTIDE SEQUENCE [LARGE SCALE GENOMIC DNA]</scope>
    <source>
        <strain evidence="8 9">R148</strain>
    </source>
</reference>
<dbReference type="InterPro" id="IPR011032">
    <property type="entry name" value="GroES-like_sf"/>
</dbReference>
<evidence type="ECO:0000313" key="9">
    <source>
        <dbReference type="Proteomes" id="UP000315252"/>
    </source>
</evidence>
<gene>
    <name evidence="8" type="ORF">FKG95_04670</name>
</gene>
<keyword evidence="2 6" id="KW-0479">Metal-binding</keyword>
<accession>A0A545U320</accession>
<dbReference type="AlphaFoldDB" id="A0A545U320"/>
<dbReference type="InterPro" id="IPR036291">
    <property type="entry name" value="NAD(P)-bd_dom_sf"/>
</dbReference>
<dbReference type="InterPro" id="IPR013154">
    <property type="entry name" value="ADH-like_N"/>
</dbReference>
<keyword evidence="4" id="KW-0560">Oxidoreductase</keyword>
<evidence type="ECO:0000256" key="4">
    <source>
        <dbReference type="ARBA" id="ARBA00023002"/>
    </source>
</evidence>
<dbReference type="PROSITE" id="PS00059">
    <property type="entry name" value="ADH_ZINC"/>
    <property type="match status" value="1"/>
</dbReference>
<dbReference type="PANTHER" id="PTHR43880">
    <property type="entry name" value="ALCOHOL DEHYDROGENASE"/>
    <property type="match status" value="1"/>
</dbReference>
<dbReference type="Gene3D" id="3.40.50.720">
    <property type="entry name" value="NAD(P)-binding Rossmann-like Domain"/>
    <property type="match status" value="1"/>
</dbReference>
<dbReference type="SUPFAM" id="SSF51735">
    <property type="entry name" value="NAD(P)-binding Rossmann-fold domains"/>
    <property type="match status" value="1"/>
</dbReference>
<dbReference type="FunFam" id="3.40.50.720:FF:000003">
    <property type="entry name" value="S-(hydroxymethyl)glutathione dehydrogenase"/>
    <property type="match status" value="1"/>
</dbReference>
<keyword evidence="9" id="KW-1185">Reference proteome</keyword>
<evidence type="ECO:0000313" key="8">
    <source>
        <dbReference type="EMBL" id="TQV83875.1"/>
    </source>
</evidence>
<keyword evidence="3 6" id="KW-0862">Zinc</keyword>
<comment type="similarity">
    <text evidence="6">Belongs to the zinc-containing alcohol dehydrogenase family.</text>
</comment>
<dbReference type="SMART" id="SM00829">
    <property type="entry name" value="PKS_ER"/>
    <property type="match status" value="1"/>
</dbReference>
<dbReference type="InterPro" id="IPR002328">
    <property type="entry name" value="ADH_Zn_CS"/>
</dbReference>
<dbReference type="Gene3D" id="3.90.180.10">
    <property type="entry name" value="Medium-chain alcohol dehydrogenases, catalytic domain"/>
    <property type="match status" value="1"/>
</dbReference>
<evidence type="ECO:0000256" key="6">
    <source>
        <dbReference type="RuleBase" id="RU361277"/>
    </source>
</evidence>
<dbReference type="Proteomes" id="UP000315252">
    <property type="component" value="Unassembled WGS sequence"/>
</dbReference>
<dbReference type="GO" id="GO:0046294">
    <property type="term" value="P:formaldehyde catabolic process"/>
    <property type="evidence" value="ECO:0007669"/>
    <property type="project" value="TreeGrafter"/>
</dbReference>
<comment type="caution">
    <text evidence="8">The sequence shown here is derived from an EMBL/GenBank/DDBJ whole genome shotgun (WGS) entry which is preliminary data.</text>
</comment>
<organism evidence="8 9">
    <name type="scientific">Denitrobaculum tricleocarpae</name>
    <dbReference type="NCBI Taxonomy" id="2591009"/>
    <lineage>
        <taxon>Bacteria</taxon>
        <taxon>Pseudomonadati</taxon>
        <taxon>Pseudomonadota</taxon>
        <taxon>Alphaproteobacteria</taxon>
        <taxon>Rhodospirillales</taxon>
        <taxon>Rhodospirillaceae</taxon>
        <taxon>Denitrobaculum</taxon>
    </lineage>
</organism>
<evidence type="ECO:0000256" key="3">
    <source>
        <dbReference type="ARBA" id="ARBA00022833"/>
    </source>
</evidence>
<dbReference type="PANTHER" id="PTHR43880:SF12">
    <property type="entry name" value="ALCOHOL DEHYDROGENASE CLASS-3"/>
    <property type="match status" value="1"/>
</dbReference>
<dbReference type="Pfam" id="PF08240">
    <property type="entry name" value="ADH_N"/>
    <property type="match status" value="1"/>
</dbReference>
<comment type="cofactor">
    <cofactor evidence="1 6">
        <name>Zn(2+)</name>
        <dbReference type="ChEBI" id="CHEBI:29105"/>
    </cofactor>
</comment>
<dbReference type="OrthoDB" id="9770544at2"/>
<dbReference type="GO" id="GO:0008270">
    <property type="term" value="F:zinc ion binding"/>
    <property type="evidence" value="ECO:0007669"/>
    <property type="project" value="InterPro"/>
</dbReference>
<dbReference type="GO" id="GO:0005829">
    <property type="term" value="C:cytosol"/>
    <property type="evidence" value="ECO:0007669"/>
    <property type="project" value="TreeGrafter"/>
</dbReference>
<dbReference type="EMBL" id="VHSH01000001">
    <property type="protein sequence ID" value="TQV83875.1"/>
    <property type="molecule type" value="Genomic_DNA"/>
</dbReference>